<protein>
    <submittedName>
        <fullName evidence="1">Uncharacterized protein</fullName>
    </submittedName>
</protein>
<proteinExistence type="predicted"/>
<name>A0ACC0JVS7_CHOFU</name>
<comment type="caution">
    <text evidence="1">The sequence shown here is derived from an EMBL/GenBank/DDBJ whole genome shotgun (WGS) entry which is preliminary data.</text>
</comment>
<organism evidence="1 2">
    <name type="scientific">Choristoneura fumiferana</name>
    <name type="common">Spruce budworm moth</name>
    <name type="synonym">Archips fumiferana</name>
    <dbReference type="NCBI Taxonomy" id="7141"/>
    <lineage>
        <taxon>Eukaryota</taxon>
        <taxon>Metazoa</taxon>
        <taxon>Ecdysozoa</taxon>
        <taxon>Arthropoda</taxon>
        <taxon>Hexapoda</taxon>
        <taxon>Insecta</taxon>
        <taxon>Pterygota</taxon>
        <taxon>Neoptera</taxon>
        <taxon>Endopterygota</taxon>
        <taxon>Lepidoptera</taxon>
        <taxon>Glossata</taxon>
        <taxon>Ditrysia</taxon>
        <taxon>Tortricoidea</taxon>
        <taxon>Tortricidae</taxon>
        <taxon>Tortricinae</taxon>
        <taxon>Choristoneura</taxon>
    </lineage>
</organism>
<evidence type="ECO:0000313" key="2">
    <source>
        <dbReference type="Proteomes" id="UP001064048"/>
    </source>
</evidence>
<sequence length="1822" mass="207906">MSVENPASDNDCDSGKVNGNKSEHVNGVHNGYSSSEKHRSSHKSSSKDKHRDKDREHKSSKHSSSNRDKEKEKHSSSKSHSSSHKSSSKDKERSEKEHKDRSDKEKERSDKESSNKDKERSSKDKDRSDKDKHRSKDKHRDRDKSEKERSDRDKDKNKSSSSNGEKKSSSSSKDKEREHKSSSSSKEHKSKDRDREREKDKHRSDKDKDRHRSDKDKHSTKKRRLDEPELKREVKEEDSDDGYEGAVNNTASSCDYSLSQFKDEPLADLPPEEESEEDTPLLSRMAAKRRVPSDSEDDTPLTQRKKSKKKIKKESGYDEEMSEDDEPAPKKKPKSKPAKVKAKSEDDSVSPSKRKKKQDDEPEEEKKDDGTKWKFLEHKGPLFAPEYEPLPENVKFRYDGKVVRLSEGAEEVAGFYARMLDHDYTTKHTFNNNFMTDWRKVMTHEETKLIKDLSKCDFKEMQAYFQSVSEKNKNRSKEEKAALKAKNEEIQKEYGFCTIDGHKEKIGNFRIEPPGLFRGRGEHPKMGMLKRRVMPEDVLINCSKDSKIPKPPQGHKWKEVRHDNTVTWLASWTENVQGQAKYVMLNPSSKLKGEKDWQKYETARKLHKCIDKIRDTYRNDWKAKEMRVRQRAVALYFIDRLALRAGNEKDDDQADTVGCCSLRVEHIQLHKEKDDKEHVVVFDFLGKDSIRYYNEVPVEKRVFKNLELFMENKKGSDDLFDRLNTQTMNEHLKELMPGLTAKVFRTYNASITLQRQLDELTDGDASVPEKILAYNRANRAVAVLCNHQRAVPKGHSKSMEALKEKIQAKRDQVDEAEEDLRESSKAAKRGSVKEKLNYDKKKKALERLREQLKKLELQETDRDENKTIALGTSKLNYLDPRISVAWCKKHGVPLEKIYNKTQRDKFRWAIDMAGPDIDLSIVPAPKDSLWPTISCKGDGAPAETETEPRVADAGVKNLEGTPSSFYLHLKIDLVCATLLVVALCTRLYNLEEPKYIVFDELHYGRYVSLYTKGIFFFDAHPPLGKQLLYLAGRAAGYDGNFTFDRIGSPYSDNVPISALRIKYSGLYTYYLAVSIVGHQIWERIGQAKSTARLVFSSLWRLFVLVAIPLAIYVGVFYAHLAMLPKAGPHDSVMTSAFQASLQGGLASITRGQPLHVAHGSQITLRHAHGRACWLHSHAHVYPVRYSDARGSSHQQQVTCYSFKRPDVASLAVARPPDAIRHGDTVQLLHGITSRALNSHDVAAPVSPHSQEVSCYIDYNVSMPSQNLWRVEIINRDSDDATWDGIRSLVRLVHQPSGAALRWSGRQLPAWGFHQHEVVADKQIAHQDTIWNVEEHRYTKAEDRRERERELVSAEMIPAARTSLTFWEKFAELQLKMLAHAPDAPLGHMFASEPAEWPLLARSIAYWLSPHSNLWERTRPFTNLFVICVIVWLAYVVVTFKKFSVLNYGNSDLTETELMSLLTLTLASSNVLRYCAGPELRMTHRSTLDPEPKSLKIPAAIASLTNFLPSSSLIFGFQPDSNTDIAAKEPEPETRKYISTAVIVLAGRDFYQILGVSRSASTNEIKKAYRKLAKALHPDKNQDDPNASNKFQDLGAAYEALSDPEKRELYDRCGEDCLKKEGMMNNNDPFASFFGDFGFHFGGEPQQHETPRGADITMQLSVSLEELYNGNFIEITRNKPVIKPASGTRKCNCRQEMVTRNLGPGRFQMMQQTVCDECPNVKFVNEERLLEIEDALTGFTLELKHLDGHTVSVTRDKVTWAGARVRKKGEGMPNFENNNLHGNLYITFDIDFPKQDFSDQEKEGCSDRVHTGAETPGRAHGVL</sequence>
<gene>
    <name evidence="1" type="ORF">MSG28_002369</name>
</gene>
<accession>A0ACC0JVS7</accession>
<keyword evidence="2" id="KW-1185">Reference proteome</keyword>
<dbReference type="EMBL" id="CM046103">
    <property type="protein sequence ID" value="KAI8428101.1"/>
    <property type="molecule type" value="Genomic_DNA"/>
</dbReference>
<reference evidence="1 2" key="1">
    <citation type="journal article" date="2022" name="Genome Biol. Evol.">
        <title>The Spruce Budworm Genome: Reconstructing the Evolutionary History of Antifreeze Proteins.</title>
        <authorList>
            <person name="Beliveau C."/>
            <person name="Gagne P."/>
            <person name="Picq S."/>
            <person name="Vernygora O."/>
            <person name="Keeling C.I."/>
            <person name="Pinkney K."/>
            <person name="Doucet D."/>
            <person name="Wen F."/>
            <person name="Johnston J.S."/>
            <person name="Maaroufi H."/>
            <person name="Boyle B."/>
            <person name="Laroche J."/>
            <person name="Dewar K."/>
            <person name="Juretic N."/>
            <person name="Blackburn G."/>
            <person name="Nisole A."/>
            <person name="Brunet B."/>
            <person name="Brandao M."/>
            <person name="Lumley L."/>
            <person name="Duan J."/>
            <person name="Quan G."/>
            <person name="Lucarotti C.J."/>
            <person name="Roe A.D."/>
            <person name="Sperling F.A.H."/>
            <person name="Levesque R.C."/>
            <person name="Cusson M."/>
        </authorList>
    </citation>
    <scope>NUCLEOTIDE SEQUENCE [LARGE SCALE GENOMIC DNA]</scope>
    <source>
        <strain evidence="1">Glfc:IPQL:Cfum</strain>
    </source>
</reference>
<evidence type="ECO:0000313" key="1">
    <source>
        <dbReference type="EMBL" id="KAI8428101.1"/>
    </source>
</evidence>
<dbReference type="Proteomes" id="UP001064048">
    <property type="component" value="Chromosome 3"/>
</dbReference>